<proteinExistence type="predicted"/>
<reference evidence="1 2" key="1">
    <citation type="submission" date="2014-08" db="EMBL/GenBank/DDBJ databases">
        <title>Whole genome shotgun sequence of Rhizobium rubi NBRC 13261.</title>
        <authorList>
            <person name="Katano-Makiyama Y."/>
            <person name="Hosoyama A."/>
            <person name="Hashimoto M."/>
            <person name="Hosoyama Y."/>
            <person name="Noguchi M."/>
            <person name="Tsuchikane K."/>
            <person name="Uohara A."/>
            <person name="Ohji S."/>
            <person name="Ichikawa N."/>
            <person name="Kimura A."/>
            <person name="Yamazoe A."/>
            <person name="Fujita N."/>
        </authorList>
    </citation>
    <scope>NUCLEOTIDE SEQUENCE [LARGE SCALE GENOMIC DNA]</scope>
    <source>
        <strain evidence="1 2">NBRC 13261</strain>
    </source>
</reference>
<dbReference type="AlphaFoldDB" id="A0A081D1Q4"/>
<accession>A0A081D1Q4</accession>
<dbReference type="EMBL" id="BBJU01000028">
    <property type="protein sequence ID" value="GAK72850.1"/>
    <property type="molecule type" value="Genomic_DNA"/>
</dbReference>
<dbReference type="Proteomes" id="UP000028701">
    <property type="component" value="Unassembled WGS sequence"/>
</dbReference>
<dbReference type="RefSeq" id="WP_045232280.1">
    <property type="nucleotide sequence ID" value="NZ_BBJU01000028.1"/>
</dbReference>
<name>A0A081D1Q4_9HYPH</name>
<evidence type="ECO:0000313" key="2">
    <source>
        <dbReference type="Proteomes" id="UP000028701"/>
    </source>
</evidence>
<gene>
    <name evidence="1" type="ORF">RRU01S_28_00940</name>
</gene>
<evidence type="ECO:0000313" key="1">
    <source>
        <dbReference type="EMBL" id="GAK72850.1"/>
    </source>
</evidence>
<dbReference type="OrthoDB" id="9904206at2"/>
<protein>
    <submittedName>
        <fullName evidence="1">Uncharacterized protein</fullName>
    </submittedName>
</protein>
<comment type="caution">
    <text evidence="1">The sequence shown here is derived from an EMBL/GenBank/DDBJ whole genome shotgun (WGS) entry which is preliminary data.</text>
</comment>
<sequence length="81" mass="8880">MNRKVVIVMVDVPPTTAIHATDQLVEPRQPNDMRIVEEVAAEVEAISDIRAAAKSIILGLNIIERCANGHSFPESCQVSDR</sequence>
<organism evidence="1 2">
    <name type="scientific">Agrobacterium rubi TR3 = NBRC 13261</name>
    <dbReference type="NCBI Taxonomy" id="1368415"/>
    <lineage>
        <taxon>Bacteria</taxon>
        <taxon>Pseudomonadati</taxon>
        <taxon>Pseudomonadota</taxon>
        <taxon>Alphaproteobacteria</taxon>
        <taxon>Hyphomicrobiales</taxon>
        <taxon>Rhizobiaceae</taxon>
        <taxon>Rhizobium/Agrobacterium group</taxon>
        <taxon>Agrobacterium</taxon>
    </lineage>
</organism>